<dbReference type="Pfam" id="PF02321">
    <property type="entry name" value="OEP"/>
    <property type="match status" value="2"/>
</dbReference>
<proteinExistence type="inferred from homology"/>
<evidence type="ECO:0000313" key="8">
    <source>
        <dbReference type="EMBL" id="CDN30298.1"/>
    </source>
</evidence>
<dbReference type="STRING" id="1433126.BN938_0192"/>
<dbReference type="EMBL" id="HG934468">
    <property type="protein sequence ID" value="CDN30298.1"/>
    <property type="molecule type" value="Genomic_DNA"/>
</dbReference>
<evidence type="ECO:0000256" key="5">
    <source>
        <dbReference type="ARBA" id="ARBA00022692"/>
    </source>
</evidence>
<evidence type="ECO:0000256" key="1">
    <source>
        <dbReference type="ARBA" id="ARBA00004442"/>
    </source>
</evidence>
<dbReference type="GO" id="GO:0009279">
    <property type="term" value="C:cell outer membrane"/>
    <property type="evidence" value="ECO:0007669"/>
    <property type="project" value="UniProtKB-SubCell"/>
</dbReference>
<evidence type="ECO:0000256" key="3">
    <source>
        <dbReference type="ARBA" id="ARBA00022448"/>
    </source>
</evidence>
<dbReference type="PANTHER" id="PTHR30026">
    <property type="entry name" value="OUTER MEMBRANE PROTEIN TOLC"/>
    <property type="match status" value="1"/>
</dbReference>
<dbReference type="Proteomes" id="UP000027616">
    <property type="component" value="Chromosome I"/>
</dbReference>
<evidence type="ECO:0000256" key="4">
    <source>
        <dbReference type="ARBA" id="ARBA00022452"/>
    </source>
</evidence>
<evidence type="ECO:0000256" key="2">
    <source>
        <dbReference type="ARBA" id="ARBA00007613"/>
    </source>
</evidence>
<comment type="subcellular location">
    <subcellularLocation>
        <location evidence="1">Cell outer membrane</location>
    </subcellularLocation>
</comment>
<dbReference type="SUPFAM" id="SSF56954">
    <property type="entry name" value="Outer membrane efflux proteins (OEP)"/>
    <property type="match status" value="1"/>
</dbReference>
<protein>
    <submittedName>
        <fullName evidence="8">Putative outer membrane protein TolC</fullName>
    </submittedName>
</protein>
<keyword evidence="6" id="KW-0472">Membrane</keyword>
<dbReference type="HOGENOM" id="CLU_044831_0_0_10"/>
<dbReference type="GO" id="GO:0015288">
    <property type="term" value="F:porin activity"/>
    <property type="evidence" value="ECO:0007669"/>
    <property type="project" value="TreeGrafter"/>
</dbReference>
<accession>A0A060R979</accession>
<keyword evidence="3" id="KW-0813">Transport</keyword>
<dbReference type="KEGG" id="rbc:BN938_0192"/>
<dbReference type="Gene3D" id="1.20.1600.10">
    <property type="entry name" value="Outer membrane efflux proteins (OEP)"/>
    <property type="match status" value="1"/>
</dbReference>
<dbReference type="InterPro" id="IPR051906">
    <property type="entry name" value="TolC-like"/>
</dbReference>
<reference evidence="8 9" key="1">
    <citation type="journal article" date="2015" name="Genome Announc.">
        <title>Complete Genome Sequence of the Novel Leech Symbiont Mucinivorans hirudinis M3T.</title>
        <authorList>
            <person name="Nelson M.C."/>
            <person name="Bomar L."/>
            <person name="Graf J."/>
        </authorList>
    </citation>
    <scope>NUCLEOTIDE SEQUENCE [LARGE SCALE GENOMIC DNA]</scope>
    <source>
        <strain evidence="9">M3</strain>
    </source>
</reference>
<keyword evidence="4" id="KW-1134">Transmembrane beta strand</keyword>
<dbReference type="GO" id="GO:1990281">
    <property type="term" value="C:efflux pump complex"/>
    <property type="evidence" value="ECO:0007669"/>
    <property type="project" value="TreeGrafter"/>
</dbReference>
<evidence type="ECO:0000256" key="6">
    <source>
        <dbReference type="ARBA" id="ARBA00023136"/>
    </source>
</evidence>
<dbReference type="InterPro" id="IPR003423">
    <property type="entry name" value="OMP_efflux"/>
</dbReference>
<dbReference type="PANTHER" id="PTHR30026:SF20">
    <property type="entry name" value="OUTER MEMBRANE PROTEIN TOLC"/>
    <property type="match status" value="1"/>
</dbReference>
<dbReference type="GO" id="GO:0015562">
    <property type="term" value="F:efflux transmembrane transporter activity"/>
    <property type="evidence" value="ECO:0007669"/>
    <property type="project" value="InterPro"/>
</dbReference>
<gene>
    <name evidence="8" type="ORF">BN938_0192</name>
</gene>
<evidence type="ECO:0000313" key="9">
    <source>
        <dbReference type="Proteomes" id="UP000027616"/>
    </source>
</evidence>
<keyword evidence="5" id="KW-0812">Transmembrane</keyword>
<evidence type="ECO:0000256" key="7">
    <source>
        <dbReference type="ARBA" id="ARBA00023237"/>
    </source>
</evidence>
<keyword evidence="9" id="KW-1185">Reference proteome</keyword>
<dbReference type="AlphaFoldDB" id="A0A060R979"/>
<sequence>MSLSVSAQERISVSHSLEEVIDLAMENSIDAMVARHSFLGSYWQYRTYRAQFLPKFSLDGTLPSFDRSLVSLQDPNTGEYKYVQNYAMRNSLGLNVIQNIGLTGGTVSLSSGLDRLDQYAPQHGVYYNSSPISLILNQPIGAFNRLKWDKKIEPVRYELAKFNFLEARESIINYAVTLFFNQLVAQQNLEMARVNHASTDTLFRISKRRFELGAITHSDLLQLELRLLNEGIAINENQLQLNLAQARLRSYLGYNERVDITLRVPEDVPELNISLDSAYRLTMDNTSFAYRQKVSRLEAEKAVAQAKAEHNPQFNLYARFGLNQVAKDLAGAYRNPLDQETVRLGISVPIFDGGVSKGRVKMSLSQQDVVEATLEKDAIDRRQDIYLKVMQFNNQGMQCGISRRADEVSAERYRISTEQFAEGKLSVLELNTAQSERNSAHNRLITELHNYWSYYYSIQRMTLYDFLKEQNISAEFDKITE</sequence>
<comment type="similarity">
    <text evidence="2">Belongs to the outer membrane factor (OMF) (TC 1.B.17) family.</text>
</comment>
<keyword evidence="7" id="KW-0998">Cell outer membrane</keyword>
<dbReference type="eggNOG" id="COG1538">
    <property type="taxonomic scope" value="Bacteria"/>
</dbReference>
<organism evidence="8 9">
    <name type="scientific">Mucinivorans hirudinis</name>
    <dbReference type="NCBI Taxonomy" id="1433126"/>
    <lineage>
        <taxon>Bacteria</taxon>
        <taxon>Pseudomonadati</taxon>
        <taxon>Bacteroidota</taxon>
        <taxon>Bacteroidia</taxon>
        <taxon>Bacteroidales</taxon>
        <taxon>Rikenellaceae</taxon>
        <taxon>Mucinivorans</taxon>
    </lineage>
</organism>
<name>A0A060R979_9BACT</name>